<evidence type="ECO:0000256" key="8">
    <source>
        <dbReference type="ARBA" id="ARBA00022840"/>
    </source>
</evidence>
<dbReference type="PROSITE" id="PS00108">
    <property type="entry name" value="PROTEIN_KINASE_ST"/>
    <property type="match status" value="1"/>
</dbReference>
<evidence type="ECO:0000256" key="9">
    <source>
        <dbReference type="ARBA" id="ARBA00022989"/>
    </source>
</evidence>
<dbReference type="GO" id="GO:0005886">
    <property type="term" value="C:plasma membrane"/>
    <property type="evidence" value="ECO:0007669"/>
    <property type="project" value="UniProtKB-ARBA"/>
</dbReference>
<feature type="binding site" evidence="12">
    <location>
        <position position="355"/>
    </location>
    <ligand>
        <name>ATP</name>
        <dbReference type="ChEBI" id="CHEBI:30616"/>
    </ligand>
</feature>
<protein>
    <recommendedName>
        <fullName evidence="14">Protein kinase domain-containing protein</fullName>
    </recommendedName>
</protein>
<dbReference type="FunFam" id="1.10.510.10:FF:000161">
    <property type="entry name" value="Wall-associated receptor kinase-like 20"/>
    <property type="match status" value="1"/>
</dbReference>
<keyword evidence="11" id="KW-0325">Glycoprotein</keyword>
<evidence type="ECO:0000256" key="4">
    <source>
        <dbReference type="ARBA" id="ARBA00022692"/>
    </source>
</evidence>
<evidence type="ECO:0000256" key="5">
    <source>
        <dbReference type="ARBA" id="ARBA00022729"/>
    </source>
</evidence>
<dbReference type="SUPFAM" id="SSF56112">
    <property type="entry name" value="Protein kinase-like (PK-like)"/>
    <property type="match status" value="1"/>
</dbReference>
<evidence type="ECO:0000256" key="3">
    <source>
        <dbReference type="ARBA" id="ARBA00022679"/>
    </source>
</evidence>
<evidence type="ECO:0000256" key="6">
    <source>
        <dbReference type="ARBA" id="ARBA00022741"/>
    </source>
</evidence>
<feature type="domain" description="Protein kinase" evidence="14">
    <location>
        <begin position="327"/>
        <end position="602"/>
    </location>
</feature>
<dbReference type="PROSITE" id="PS50011">
    <property type="entry name" value="PROTEIN_KINASE_DOM"/>
    <property type="match status" value="1"/>
</dbReference>
<dbReference type="GO" id="GO:0004674">
    <property type="term" value="F:protein serine/threonine kinase activity"/>
    <property type="evidence" value="ECO:0007669"/>
    <property type="project" value="UniProtKB-KW"/>
</dbReference>
<dbReference type="InterPro" id="IPR017441">
    <property type="entry name" value="Protein_kinase_ATP_BS"/>
</dbReference>
<keyword evidence="9 13" id="KW-1133">Transmembrane helix</keyword>
<feature type="transmembrane region" description="Helical" evidence="13">
    <location>
        <begin position="254"/>
        <end position="275"/>
    </location>
</feature>
<keyword evidence="10 13" id="KW-0472">Membrane</keyword>
<comment type="caution">
    <text evidence="15">The sequence shown here is derived from an EMBL/GenBank/DDBJ whole genome shotgun (WGS) entry which is preliminary data.</text>
</comment>
<dbReference type="GO" id="GO:0030247">
    <property type="term" value="F:polysaccharide binding"/>
    <property type="evidence" value="ECO:0007669"/>
    <property type="project" value="InterPro"/>
</dbReference>
<gene>
    <name evidence="15" type="ORF">DM860_010300</name>
</gene>
<evidence type="ECO:0000313" key="15">
    <source>
        <dbReference type="EMBL" id="RAL41506.1"/>
    </source>
</evidence>
<keyword evidence="2" id="KW-0723">Serine/threonine-protein kinase</keyword>
<sequence length="669" mass="74680">MSQPSPSPVSPFLQFFLPFFFFFFLLLPIVKLSAEEQLCNSPTVCERNNMPISHPFWRIDGSDDEGEEEEDPVCRPRNFGVSCSNADPDYPLLTINGHDYLVRNISYPERSITLLDSQLIHLQKDDCSPWGQLQKQSLDLLETAPFSYASRIDLNITFFSNCTRPPPNEIPRFYGIGCDSYLFVGRIDPLGLDWTRNCKGKIETAVMRTEENQSGKWEWNASFRAAMEQGFVLYWNYSSSQTHHKGGLSPRSKIAIGIGVGGAFGAIAIGAWWFLNKKKKKSDQTYVSSYFMSRSIGSDPSDLEKAGDYHGVQRFDYSELEAATENFHPKHELGDGGFGSVYKGKLRDGRVVAVKRLYENNCRRVEQFMNEIEILHRLSHKNLVRLYGCTSRHSRELILVYEYIPNGTIADHLHGEAAGVGRLSWATRLNIAVETASALAYLHASEVIHRDVKTNNILLDDGFRVKVADFGLSRLFPTHATHVSTAPQGTPGYLDPEYHECYQLTSKSDVYSFGVVLVELISGLPAVDITRHRHEINLSNMAIARIQCNALHEIVDRTLGFESDERVRGTVCAVAEVAFQCLQGGKDMRPTMGEVLESLVEIQSLDALGKEEKKVSSVMGSPLVDAPLLCSSKTSTDNSSNNVKNVPALSPNSVIAKWPSRSTTHSSSA</sequence>
<dbReference type="EMBL" id="NQVE01000188">
    <property type="protein sequence ID" value="RAL41506.1"/>
    <property type="molecule type" value="Genomic_DNA"/>
</dbReference>
<dbReference type="FunFam" id="3.30.200.20:FF:000162">
    <property type="entry name" value="Adenine nucleotide alpha hydrolase-like domain kinase"/>
    <property type="match status" value="1"/>
</dbReference>
<keyword evidence="4 13" id="KW-0812">Transmembrane</keyword>
<dbReference type="SMART" id="SM00220">
    <property type="entry name" value="S_TKc"/>
    <property type="match status" value="1"/>
</dbReference>
<evidence type="ECO:0000256" key="11">
    <source>
        <dbReference type="ARBA" id="ARBA00023180"/>
    </source>
</evidence>
<dbReference type="Gene3D" id="1.10.510.10">
    <property type="entry name" value="Transferase(Phosphotransferase) domain 1"/>
    <property type="match status" value="1"/>
</dbReference>
<dbReference type="InterPro" id="IPR000719">
    <property type="entry name" value="Prot_kinase_dom"/>
</dbReference>
<dbReference type="Proteomes" id="UP000249390">
    <property type="component" value="Unassembled WGS sequence"/>
</dbReference>
<keyword evidence="16" id="KW-1185">Reference proteome</keyword>
<evidence type="ECO:0000256" key="10">
    <source>
        <dbReference type="ARBA" id="ARBA00023136"/>
    </source>
</evidence>
<keyword evidence="3" id="KW-0808">Transferase</keyword>
<evidence type="ECO:0000256" key="7">
    <source>
        <dbReference type="ARBA" id="ARBA00022777"/>
    </source>
</evidence>
<feature type="transmembrane region" description="Helical" evidence="13">
    <location>
        <begin position="12"/>
        <end position="30"/>
    </location>
</feature>
<accession>A0A328D7I6</accession>
<organism evidence="15 16">
    <name type="scientific">Cuscuta australis</name>
    <dbReference type="NCBI Taxonomy" id="267555"/>
    <lineage>
        <taxon>Eukaryota</taxon>
        <taxon>Viridiplantae</taxon>
        <taxon>Streptophyta</taxon>
        <taxon>Embryophyta</taxon>
        <taxon>Tracheophyta</taxon>
        <taxon>Spermatophyta</taxon>
        <taxon>Magnoliopsida</taxon>
        <taxon>eudicotyledons</taxon>
        <taxon>Gunneridae</taxon>
        <taxon>Pentapetalae</taxon>
        <taxon>asterids</taxon>
        <taxon>lamiids</taxon>
        <taxon>Solanales</taxon>
        <taxon>Convolvulaceae</taxon>
        <taxon>Cuscuteae</taxon>
        <taxon>Cuscuta</taxon>
        <taxon>Cuscuta subgen. Grammica</taxon>
        <taxon>Cuscuta sect. Cleistogrammica</taxon>
    </lineage>
</organism>
<dbReference type="Pfam" id="PF00069">
    <property type="entry name" value="Pkinase"/>
    <property type="match status" value="1"/>
</dbReference>
<dbReference type="AlphaFoldDB" id="A0A328D7I6"/>
<keyword evidence="5" id="KW-0732">Signal</keyword>
<keyword evidence="6 12" id="KW-0547">Nucleotide-binding</keyword>
<dbReference type="PROSITE" id="PS00107">
    <property type="entry name" value="PROTEIN_KINASE_ATP"/>
    <property type="match status" value="1"/>
</dbReference>
<evidence type="ECO:0000313" key="16">
    <source>
        <dbReference type="Proteomes" id="UP000249390"/>
    </source>
</evidence>
<evidence type="ECO:0000259" key="14">
    <source>
        <dbReference type="PROSITE" id="PS50011"/>
    </source>
</evidence>
<dbReference type="Pfam" id="PF13947">
    <property type="entry name" value="GUB_WAK_bind"/>
    <property type="match status" value="1"/>
</dbReference>
<proteinExistence type="predicted"/>
<dbReference type="GO" id="GO:0005524">
    <property type="term" value="F:ATP binding"/>
    <property type="evidence" value="ECO:0007669"/>
    <property type="project" value="UniProtKB-UniRule"/>
</dbReference>
<dbReference type="InterPro" id="IPR011009">
    <property type="entry name" value="Kinase-like_dom_sf"/>
</dbReference>
<dbReference type="InterPro" id="IPR008271">
    <property type="entry name" value="Ser/Thr_kinase_AS"/>
</dbReference>
<dbReference type="PANTHER" id="PTHR46008">
    <property type="entry name" value="LEAF RUST 10 DISEASE-RESISTANCE LOCUS RECEPTOR-LIKE PROTEIN KINASE-LIKE 1.4"/>
    <property type="match status" value="1"/>
</dbReference>
<comment type="subcellular location">
    <subcellularLocation>
        <location evidence="1">Membrane</location>
        <topology evidence="1">Single-pass membrane protein</topology>
    </subcellularLocation>
</comment>
<dbReference type="InterPro" id="IPR025287">
    <property type="entry name" value="WAK_GUB"/>
</dbReference>
<dbReference type="PANTHER" id="PTHR46008:SF20">
    <property type="entry name" value="PROTEIN KINASE DOMAIN-CONTAINING PROTEIN"/>
    <property type="match status" value="1"/>
</dbReference>
<evidence type="ECO:0000256" key="12">
    <source>
        <dbReference type="PROSITE-ProRule" id="PRU10141"/>
    </source>
</evidence>
<dbReference type="Gene3D" id="3.30.200.20">
    <property type="entry name" value="Phosphorylase Kinase, domain 1"/>
    <property type="match status" value="1"/>
</dbReference>
<evidence type="ECO:0000256" key="13">
    <source>
        <dbReference type="SAM" id="Phobius"/>
    </source>
</evidence>
<reference evidence="15 16" key="1">
    <citation type="submission" date="2018-06" db="EMBL/GenBank/DDBJ databases">
        <title>The Genome of Cuscuta australis (Dodder) Provides Insight into the Evolution of Plant Parasitism.</title>
        <authorList>
            <person name="Liu H."/>
        </authorList>
    </citation>
    <scope>NUCLEOTIDE SEQUENCE [LARGE SCALE GENOMIC DNA]</scope>
    <source>
        <strain evidence="16">cv. Yunnan</strain>
        <tissue evidence="15">Vines</tissue>
    </source>
</reference>
<name>A0A328D7I6_9ASTE</name>
<keyword evidence="8 12" id="KW-0067">ATP-binding</keyword>
<keyword evidence="7" id="KW-0418">Kinase</keyword>
<evidence type="ECO:0000256" key="2">
    <source>
        <dbReference type="ARBA" id="ARBA00022527"/>
    </source>
</evidence>
<evidence type="ECO:0000256" key="1">
    <source>
        <dbReference type="ARBA" id="ARBA00004167"/>
    </source>
</evidence>